<reference evidence="6" key="2">
    <citation type="journal article" date="2022" name="Microb. Genom.">
        <title>A chromosome-scale genome assembly of the tomato pathogen Cladosporium fulvum reveals a compartmentalized genome architecture and the presence of a dispensable chromosome.</title>
        <authorList>
            <person name="Zaccaron A.Z."/>
            <person name="Chen L.H."/>
            <person name="Samaras A."/>
            <person name="Stergiopoulos I."/>
        </authorList>
    </citation>
    <scope>NUCLEOTIDE SEQUENCE</scope>
    <source>
        <strain evidence="6">Race5_Kim</strain>
    </source>
</reference>
<feature type="transmembrane region" description="Helical" evidence="5">
    <location>
        <begin position="33"/>
        <end position="55"/>
    </location>
</feature>
<sequence>MASNITVDPFENCTSVTPLCPVEATTYGYTPNLAANVILLVVFGLTASAQLGLAIKTRLPAFGTVVTAGCVAEAIGYIGRIIMHNNPWNENGFMIQIVCIILAPSFLAAGIYLTLKHIILTLGPSKSRLPPYLYTWIFISADALSIILQAAGGGIAAGSDNDPDLQDIGNNLMIAGVAVQVATMAICFLLAIDFGVALVRSKSISRKGYGGGEGLGGGHEEYSRTGRFRVYLVCTCLAFTTIFIRCIYRLPEMAGGWGGSLMRKETDFMILDGAMIAIACILLTVAHPGIFFPDMRIRPSKLQSPSMEELK</sequence>
<dbReference type="EMBL" id="CP090170">
    <property type="protein sequence ID" value="UJO20870.1"/>
    <property type="molecule type" value="Genomic_DNA"/>
</dbReference>
<feature type="transmembrane region" description="Helical" evidence="5">
    <location>
        <begin position="94"/>
        <end position="113"/>
    </location>
</feature>
<evidence type="ECO:0000313" key="6">
    <source>
        <dbReference type="EMBL" id="UJO20870.1"/>
    </source>
</evidence>
<keyword evidence="7" id="KW-1185">Reference proteome</keyword>
<gene>
    <name evidence="6" type="ORF">CLAFUR5_11008</name>
</gene>
<protein>
    <submittedName>
        <fullName evidence="6">Efflux pump himE</fullName>
    </submittedName>
</protein>
<name>A0A9Q8PEC0_PASFU</name>
<feature type="transmembrane region" description="Helical" evidence="5">
    <location>
        <begin position="230"/>
        <end position="250"/>
    </location>
</feature>
<dbReference type="Pfam" id="PF04479">
    <property type="entry name" value="RTA1"/>
    <property type="match status" value="1"/>
</dbReference>
<evidence type="ECO:0000256" key="4">
    <source>
        <dbReference type="ARBA" id="ARBA00023136"/>
    </source>
</evidence>
<dbReference type="KEGG" id="ffu:CLAFUR5_11008"/>
<dbReference type="PANTHER" id="PTHR31465:SF8">
    <property type="entry name" value="DOMAIN PROTEIN, PUTATIVE (AFU_ORTHOLOGUE AFUA_6G14140)-RELATED"/>
    <property type="match status" value="1"/>
</dbReference>
<comment type="subcellular location">
    <subcellularLocation>
        <location evidence="1">Membrane</location>
        <topology evidence="1">Multi-pass membrane protein</topology>
    </subcellularLocation>
</comment>
<dbReference type="GeneID" id="71990886"/>
<dbReference type="RefSeq" id="XP_047765236.1">
    <property type="nucleotide sequence ID" value="XM_047910156.1"/>
</dbReference>
<feature type="transmembrane region" description="Helical" evidence="5">
    <location>
        <begin position="172"/>
        <end position="199"/>
    </location>
</feature>
<evidence type="ECO:0000256" key="3">
    <source>
        <dbReference type="ARBA" id="ARBA00022989"/>
    </source>
</evidence>
<dbReference type="Proteomes" id="UP000756132">
    <property type="component" value="Chromosome 8"/>
</dbReference>
<organism evidence="6 7">
    <name type="scientific">Passalora fulva</name>
    <name type="common">Tomato leaf mold</name>
    <name type="synonym">Cladosporium fulvum</name>
    <dbReference type="NCBI Taxonomy" id="5499"/>
    <lineage>
        <taxon>Eukaryota</taxon>
        <taxon>Fungi</taxon>
        <taxon>Dikarya</taxon>
        <taxon>Ascomycota</taxon>
        <taxon>Pezizomycotina</taxon>
        <taxon>Dothideomycetes</taxon>
        <taxon>Dothideomycetidae</taxon>
        <taxon>Mycosphaerellales</taxon>
        <taxon>Mycosphaerellaceae</taxon>
        <taxon>Fulvia</taxon>
    </lineage>
</organism>
<proteinExistence type="predicted"/>
<accession>A0A9Q8PEC0</accession>
<dbReference type="OrthoDB" id="4521223at2759"/>
<feature type="transmembrane region" description="Helical" evidence="5">
    <location>
        <begin position="270"/>
        <end position="292"/>
    </location>
</feature>
<dbReference type="GO" id="GO:0000324">
    <property type="term" value="C:fungal-type vacuole"/>
    <property type="evidence" value="ECO:0007669"/>
    <property type="project" value="TreeGrafter"/>
</dbReference>
<reference evidence="6" key="1">
    <citation type="submission" date="2021-12" db="EMBL/GenBank/DDBJ databases">
        <authorList>
            <person name="Zaccaron A."/>
            <person name="Stergiopoulos I."/>
        </authorList>
    </citation>
    <scope>NUCLEOTIDE SEQUENCE</scope>
    <source>
        <strain evidence="6">Race5_Kim</strain>
    </source>
</reference>
<keyword evidence="3 5" id="KW-1133">Transmembrane helix</keyword>
<evidence type="ECO:0000256" key="2">
    <source>
        <dbReference type="ARBA" id="ARBA00022692"/>
    </source>
</evidence>
<keyword evidence="4 5" id="KW-0472">Membrane</keyword>
<feature type="transmembrane region" description="Helical" evidence="5">
    <location>
        <begin position="133"/>
        <end position="152"/>
    </location>
</feature>
<dbReference type="GO" id="GO:0005886">
    <property type="term" value="C:plasma membrane"/>
    <property type="evidence" value="ECO:0007669"/>
    <property type="project" value="TreeGrafter"/>
</dbReference>
<dbReference type="PANTHER" id="PTHR31465">
    <property type="entry name" value="PROTEIN RTA1-RELATED"/>
    <property type="match status" value="1"/>
</dbReference>
<dbReference type="InterPro" id="IPR007568">
    <property type="entry name" value="RTA1"/>
</dbReference>
<evidence type="ECO:0000313" key="7">
    <source>
        <dbReference type="Proteomes" id="UP000756132"/>
    </source>
</evidence>
<dbReference type="OMA" id="QEVEFMI"/>
<dbReference type="AlphaFoldDB" id="A0A9Q8PEC0"/>
<evidence type="ECO:0000256" key="5">
    <source>
        <dbReference type="SAM" id="Phobius"/>
    </source>
</evidence>
<keyword evidence="2 5" id="KW-0812">Transmembrane</keyword>
<feature type="transmembrane region" description="Helical" evidence="5">
    <location>
        <begin position="62"/>
        <end position="82"/>
    </location>
</feature>
<evidence type="ECO:0000256" key="1">
    <source>
        <dbReference type="ARBA" id="ARBA00004141"/>
    </source>
</evidence>